<protein>
    <submittedName>
        <fullName evidence="2">Uncharacterized protein</fullName>
    </submittedName>
</protein>
<accession>C4J2B1</accession>
<reference evidence="2" key="1">
    <citation type="journal article" date="2009" name="PLoS Genet.">
        <title>Sequencing, mapping, and analysis of 27,455 maize full-length cDNAs.</title>
        <authorList>
            <person name="Soderlund C."/>
            <person name="Descour A."/>
            <person name="Kudrna D."/>
            <person name="Bomhoff M."/>
            <person name="Boyd L."/>
            <person name="Currie J."/>
            <person name="Angelova A."/>
            <person name="Collura K."/>
            <person name="Wissotski M."/>
            <person name="Ashley E."/>
            <person name="Morrow D."/>
            <person name="Fernandes J."/>
            <person name="Walbot V."/>
            <person name="Yu Y."/>
        </authorList>
    </citation>
    <scope>NUCLEOTIDE SEQUENCE</scope>
    <source>
        <strain evidence="2">B73</strain>
    </source>
</reference>
<dbReference type="AlphaFoldDB" id="C4J2B1"/>
<organism evidence="2">
    <name type="scientific">Zea mays</name>
    <name type="common">Maize</name>
    <dbReference type="NCBI Taxonomy" id="4577"/>
    <lineage>
        <taxon>Eukaryota</taxon>
        <taxon>Viridiplantae</taxon>
        <taxon>Streptophyta</taxon>
        <taxon>Embryophyta</taxon>
        <taxon>Tracheophyta</taxon>
        <taxon>Spermatophyta</taxon>
        <taxon>Magnoliopsida</taxon>
        <taxon>Liliopsida</taxon>
        <taxon>Poales</taxon>
        <taxon>Poaceae</taxon>
        <taxon>PACMAD clade</taxon>
        <taxon>Panicoideae</taxon>
        <taxon>Andropogonodae</taxon>
        <taxon>Andropogoneae</taxon>
        <taxon>Tripsacinae</taxon>
        <taxon>Zea</taxon>
    </lineage>
</organism>
<evidence type="ECO:0000256" key="1">
    <source>
        <dbReference type="SAM" id="MobiDB-lite"/>
    </source>
</evidence>
<feature type="compositionally biased region" description="Polar residues" evidence="1">
    <location>
        <begin position="1"/>
        <end position="12"/>
    </location>
</feature>
<evidence type="ECO:0000313" key="2">
    <source>
        <dbReference type="EMBL" id="ACR35311.1"/>
    </source>
</evidence>
<feature type="region of interest" description="Disordered" evidence="1">
    <location>
        <begin position="1"/>
        <end position="34"/>
    </location>
</feature>
<sequence length="135" mass="13895">MESPASGSTSASRRLEVSPSRRPVGTSNDGPPVMATASRAASAMMSAQETTPGHWSSSCALAASTTSWPRRPWFLPLSTSASLLALLISTDASHPLTKQSWNCRRSSAGRMVGSLAAASWTAAATVASASGQESE</sequence>
<name>C4J2B1_MAIZE</name>
<dbReference type="EMBL" id="BT084958">
    <property type="protein sequence ID" value="ACR35311.1"/>
    <property type="molecule type" value="mRNA"/>
</dbReference>
<proteinExistence type="evidence at transcript level"/>
<reference evidence="2" key="2">
    <citation type="submission" date="2012-06" db="EMBL/GenBank/DDBJ databases">
        <authorList>
            <person name="Yu Y."/>
            <person name="Currie J."/>
            <person name="Lomeli R."/>
            <person name="Angelova A."/>
            <person name="Collura K."/>
            <person name="Wissotski M."/>
            <person name="Campos D."/>
            <person name="Kudrna D."/>
            <person name="Golser W."/>
            <person name="Ashely E."/>
            <person name="Descour A."/>
            <person name="Fernandes J."/>
            <person name="Soderlund C."/>
            <person name="Walbot V."/>
        </authorList>
    </citation>
    <scope>NUCLEOTIDE SEQUENCE</scope>
    <source>
        <strain evidence="2">B73</strain>
    </source>
</reference>